<dbReference type="EMBL" id="JAHUTI010092157">
    <property type="protein sequence ID" value="MED6262317.1"/>
    <property type="molecule type" value="Genomic_DNA"/>
</dbReference>
<proteinExistence type="predicted"/>
<evidence type="ECO:0000313" key="2">
    <source>
        <dbReference type="EMBL" id="MED6262317.1"/>
    </source>
</evidence>
<keyword evidence="3" id="KW-1185">Reference proteome</keyword>
<protein>
    <submittedName>
        <fullName evidence="2">1-phosphatidylinositol 4,5-bisphosphate phosphodiesterase beta-4</fullName>
    </submittedName>
</protein>
<dbReference type="Gene3D" id="2.30.29.240">
    <property type="match status" value="1"/>
</dbReference>
<dbReference type="Proteomes" id="UP001345963">
    <property type="component" value="Unassembled WGS sequence"/>
</dbReference>
<dbReference type="SUPFAM" id="SSF50729">
    <property type="entry name" value="PH domain-like"/>
    <property type="match status" value="1"/>
</dbReference>
<comment type="caution">
    <text evidence="2">The sequence shown here is derived from an EMBL/GenBank/DDBJ whole genome shotgun (WGS) entry which is preliminary data.</text>
</comment>
<sequence>MTKSYEFNWQKHLPEFMQEGAAFDRFDEDPYLFEPNSQMKVDEYGFFITWKSEGKVQSPPYLSLNYPFSRQEILQRLSSLSQSFL</sequence>
<reference evidence="2 3" key="1">
    <citation type="submission" date="2021-07" db="EMBL/GenBank/DDBJ databases">
        <authorList>
            <person name="Palmer J.M."/>
        </authorList>
    </citation>
    <scope>NUCLEOTIDE SEQUENCE [LARGE SCALE GENOMIC DNA]</scope>
    <source>
        <strain evidence="2 3">AT_MEX2019</strain>
        <tissue evidence="2">Muscle</tissue>
    </source>
</reference>
<gene>
    <name evidence="2" type="primary">PLCB4_3</name>
    <name evidence="2" type="ORF">ATANTOWER_017645</name>
</gene>
<name>A0ABU7CH49_9TELE</name>
<dbReference type="InterPro" id="IPR037862">
    <property type="entry name" value="PLC-beta_PH"/>
</dbReference>
<feature type="domain" description="PLC-beta PH" evidence="1">
    <location>
        <begin position="13"/>
        <end position="55"/>
    </location>
</feature>
<organism evidence="2 3">
    <name type="scientific">Ataeniobius toweri</name>
    <dbReference type="NCBI Taxonomy" id="208326"/>
    <lineage>
        <taxon>Eukaryota</taxon>
        <taxon>Metazoa</taxon>
        <taxon>Chordata</taxon>
        <taxon>Craniata</taxon>
        <taxon>Vertebrata</taxon>
        <taxon>Euteleostomi</taxon>
        <taxon>Actinopterygii</taxon>
        <taxon>Neopterygii</taxon>
        <taxon>Teleostei</taxon>
        <taxon>Neoteleostei</taxon>
        <taxon>Acanthomorphata</taxon>
        <taxon>Ovalentaria</taxon>
        <taxon>Atherinomorphae</taxon>
        <taxon>Cyprinodontiformes</taxon>
        <taxon>Goodeidae</taxon>
        <taxon>Ataeniobius</taxon>
    </lineage>
</organism>
<evidence type="ECO:0000259" key="1">
    <source>
        <dbReference type="Pfam" id="PF17787"/>
    </source>
</evidence>
<dbReference type="Pfam" id="PF17787">
    <property type="entry name" value="PH_14"/>
    <property type="match status" value="1"/>
</dbReference>
<accession>A0ABU7CH49</accession>
<evidence type="ECO:0000313" key="3">
    <source>
        <dbReference type="Proteomes" id="UP001345963"/>
    </source>
</evidence>